<reference evidence="13 14" key="1">
    <citation type="journal article" date="2019" name="Gigascience">
        <title>Whole-genome sequence of the oriental lung fluke Paragonimus westermani.</title>
        <authorList>
            <person name="Oey H."/>
            <person name="Zakrzewski M."/>
            <person name="Narain K."/>
            <person name="Devi K.R."/>
            <person name="Agatsuma T."/>
            <person name="Nawaratna S."/>
            <person name="Gobert G.N."/>
            <person name="Jones M.K."/>
            <person name="Ragan M.A."/>
            <person name="McManus D.P."/>
            <person name="Krause L."/>
        </authorList>
    </citation>
    <scope>NUCLEOTIDE SEQUENCE [LARGE SCALE GENOMIC DNA]</scope>
    <source>
        <strain evidence="13 14">IND2009</strain>
    </source>
</reference>
<dbReference type="EMBL" id="QNGE01000313">
    <property type="protein sequence ID" value="KAA3680948.1"/>
    <property type="molecule type" value="Genomic_DNA"/>
</dbReference>
<sequence>MIFVRPFYRLRVPRSVVWTSWHTSSSVVPRFLCYSTFQKYEQPVKPQKCCNKLCAASHKNILLTVPNAISLGRMALSPILAYFVVTQQLAYAIGLVLVSGVSDAIDGYVARRFPGQQSWLGSYLDPIADKVLITTLALSMTVAQLFPGTIPCFHYTALAALAVLIVARDLTIFLAAGYFSFLSIPKPIRTTELLCLQRVPIEMKASNVSKLNTGCQLFTITSSLAAPLLYLSDSIFLQGLWFLTAGTTVASGMDYLRQVPSWRRKAVEMSRNKTDPNCEQK</sequence>
<gene>
    <name evidence="13" type="ORF">DEA37_0011015</name>
</gene>
<evidence type="ECO:0000313" key="14">
    <source>
        <dbReference type="Proteomes" id="UP000324629"/>
    </source>
</evidence>
<keyword evidence="7 12" id="KW-0472">Membrane</keyword>
<dbReference type="GO" id="GO:0016020">
    <property type="term" value="C:membrane"/>
    <property type="evidence" value="ECO:0007669"/>
    <property type="project" value="UniProtKB-SubCell"/>
</dbReference>
<evidence type="ECO:0000256" key="2">
    <source>
        <dbReference type="ARBA" id="ARBA00022516"/>
    </source>
</evidence>
<accession>A0A5J4P0T5</accession>
<evidence type="ECO:0000256" key="9">
    <source>
        <dbReference type="ARBA" id="ARBA00023264"/>
    </source>
</evidence>
<dbReference type="Gene3D" id="1.20.120.1760">
    <property type="match status" value="1"/>
</dbReference>
<comment type="subcellular location">
    <subcellularLocation>
        <location evidence="1">Membrane</location>
        <topology evidence="1">Multi-pass membrane protein</topology>
    </subcellularLocation>
</comment>
<feature type="transmembrane region" description="Helical" evidence="12">
    <location>
        <begin position="89"/>
        <end position="110"/>
    </location>
</feature>
<comment type="caution">
    <text evidence="13">The sequence shown here is derived from an EMBL/GenBank/DDBJ whole genome shotgun (WGS) entry which is preliminary data.</text>
</comment>
<comment type="catalytic activity">
    <reaction evidence="11">
        <text>a CDP-1,2-diacyl-sn-glycerol + a 1,2-diacyl-sn-glycero-3-phospho-(1'-sn-glycerol) = a cardiolipin + CMP + H(+)</text>
        <dbReference type="Rhea" id="RHEA:32931"/>
        <dbReference type="ChEBI" id="CHEBI:15378"/>
        <dbReference type="ChEBI" id="CHEBI:58332"/>
        <dbReference type="ChEBI" id="CHEBI:60377"/>
        <dbReference type="ChEBI" id="CHEBI:62237"/>
        <dbReference type="ChEBI" id="CHEBI:64716"/>
        <dbReference type="EC" id="2.7.8.41"/>
    </reaction>
</comment>
<feature type="transmembrane region" description="Helical" evidence="12">
    <location>
        <begin position="156"/>
        <end position="179"/>
    </location>
</feature>
<keyword evidence="5 12" id="KW-1133">Transmembrane helix</keyword>
<keyword evidence="6" id="KW-0443">Lipid metabolism</keyword>
<feature type="transmembrane region" description="Helical" evidence="12">
    <location>
        <begin position="236"/>
        <end position="256"/>
    </location>
</feature>
<evidence type="ECO:0000256" key="11">
    <source>
        <dbReference type="ARBA" id="ARBA00047433"/>
    </source>
</evidence>
<dbReference type="Pfam" id="PF01066">
    <property type="entry name" value="CDP-OH_P_transf"/>
    <property type="match status" value="1"/>
</dbReference>
<keyword evidence="9" id="KW-1208">Phospholipid metabolism</keyword>
<feature type="transmembrane region" description="Helical" evidence="12">
    <location>
        <begin position="131"/>
        <end position="150"/>
    </location>
</feature>
<evidence type="ECO:0000256" key="8">
    <source>
        <dbReference type="ARBA" id="ARBA00023209"/>
    </source>
</evidence>
<evidence type="ECO:0000256" key="4">
    <source>
        <dbReference type="ARBA" id="ARBA00022692"/>
    </source>
</evidence>
<dbReference type="PANTHER" id="PTHR14269:SF60">
    <property type="entry name" value="CARDIOLIPIN SYNTHASE (CMP-FORMING)"/>
    <property type="match status" value="1"/>
</dbReference>
<dbReference type="Proteomes" id="UP000324629">
    <property type="component" value="Unassembled WGS sequence"/>
</dbReference>
<keyword evidence="4 12" id="KW-0812">Transmembrane</keyword>
<evidence type="ECO:0000256" key="10">
    <source>
        <dbReference type="ARBA" id="ARBA00039001"/>
    </source>
</evidence>
<evidence type="ECO:0000256" key="5">
    <source>
        <dbReference type="ARBA" id="ARBA00022989"/>
    </source>
</evidence>
<proteinExistence type="predicted"/>
<name>A0A5J4P0T5_9TREM</name>
<keyword evidence="14" id="KW-1185">Reference proteome</keyword>
<dbReference type="GO" id="GO:0043337">
    <property type="term" value="F:cardiolipin synthase (CMP-forming)"/>
    <property type="evidence" value="ECO:0007669"/>
    <property type="project" value="UniProtKB-EC"/>
</dbReference>
<evidence type="ECO:0000256" key="12">
    <source>
        <dbReference type="SAM" id="Phobius"/>
    </source>
</evidence>
<dbReference type="EC" id="2.7.8.41" evidence="10"/>
<evidence type="ECO:0000256" key="6">
    <source>
        <dbReference type="ARBA" id="ARBA00023098"/>
    </source>
</evidence>
<dbReference type="GO" id="GO:0032049">
    <property type="term" value="P:cardiolipin biosynthetic process"/>
    <property type="evidence" value="ECO:0007669"/>
    <property type="project" value="TreeGrafter"/>
</dbReference>
<dbReference type="InterPro" id="IPR050324">
    <property type="entry name" value="CDP-alcohol_PTase-I"/>
</dbReference>
<dbReference type="InterPro" id="IPR000462">
    <property type="entry name" value="CDP-OH_P_trans"/>
</dbReference>
<dbReference type="PANTHER" id="PTHR14269">
    <property type="entry name" value="CDP-DIACYLGLYCEROL--GLYCEROL-3-PHOSPHATE 3-PHOSPHATIDYLTRANSFERASE-RELATED"/>
    <property type="match status" value="1"/>
</dbReference>
<keyword evidence="3" id="KW-0808">Transferase</keyword>
<evidence type="ECO:0000313" key="13">
    <source>
        <dbReference type="EMBL" id="KAA3680948.1"/>
    </source>
</evidence>
<dbReference type="AlphaFoldDB" id="A0A5J4P0T5"/>
<dbReference type="InterPro" id="IPR043130">
    <property type="entry name" value="CDP-OH_PTrfase_TM_dom"/>
</dbReference>
<protein>
    <recommendedName>
        <fullName evidence="10">cardiolipin synthase (CMP-forming)</fullName>
        <ecNumber evidence="10">2.7.8.41</ecNumber>
    </recommendedName>
</protein>
<keyword evidence="2" id="KW-0444">Lipid biosynthesis</keyword>
<dbReference type="GO" id="GO:0005739">
    <property type="term" value="C:mitochondrion"/>
    <property type="evidence" value="ECO:0007669"/>
    <property type="project" value="TreeGrafter"/>
</dbReference>
<evidence type="ECO:0000256" key="3">
    <source>
        <dbReference type="ARBA" id="ARBA00022679"/>
    </source>
</evidence>
<evidence type="ECO:0000256" key="1">
    <source>
        <dbReference type="ARBA" id="ARBA00004141"/>
    </source>
</evidence>
<evidence type="ECO:0000256" key="7">
    <source>
        <dbReference type="ARBA" id="ARBA00023136"/>
    </source>
</evidence>
<keyword evidence="8" id="KW-0594">Phospholipid biosynthesis</keyword>
<organism evidence="13 14">
    <name type="scientific">Paragonimus westermani</name>
    <dbReference type="NCBI Taxonomy" id="34504"/>
    <lineage>
        <taxon>Eukaryota</taxon>
        <taxon>Metazoa</taxon>
        <taxon>Spiralia</taxon>
        <taxon>Lophotrochozoa</taxon>
        <taxon>Platyhelminthes</taxon>
        <taxon>Trematoda</taxon>
        <taxon>Digenea</taxon>
        <taxon>Plagiorchiida</taxon>
        <taxon>Troglotremata</taxon>
        <taxon>Troglotrematidae</taxon>
        <taxon>Paragonimus</taxon>
    </lineage>
</organism>